<accession>A0ABV3MGT2</accession>
<comment type="caution">
    <text evidence="2">The sequence shown here is derived from an EMBL/GenBank/DDBJ whole genome shotgun (WGS) entry which is preliminary data.</text>
</comment>
<dbReference type="EMBL" id="JBFDTB010000038">
    <property type="protein sequence ID" value="MEW3467631.1"/>
    <property type="molecule type" value="Genomic_DNA"/>
</dbReference>
<reference evidence="2 3" key="1">
    <citation type="submission" date="2024-05" db="EMBL/GenBank/DDBJ databases">
        <title>Human gut microbiome strain richness.</title>
        <authorList>
            <person name="Chen-Liaw A."/>
        </authorList>
    </citation>
    <scope>NUCLEOTIDE SEQUENCE [LARGE SCALE GENOMIC DNA]</scope>
    <source>
        <strain evidence="2 3">J1100102st1_G3_J1100102_180507</strain>
    </source>
</reference>
<evidence type="ECO:0000313" key="3">
    <source>
        <dbReference type="Proteomes" id="UP001554047"/>
    </source>
</evidence>
<sequence length="132" mass="14674">DTFISRMPQGYETIVGERGVGLSGGQKQRISLARALAKDPSILILDDTTSAVDMETESKIQQELTKLTGEKTTFIIAHRISSVREADQILMMEKGRVVEQGTHEELVKLRGKYYEVYQKQLGLSGGEDDGEK</sequence>
<dbReference type="PANTHER" id="PTHR43394:SF1">
    <property type="entry name" value="ATP-BINDING CASSETTE SUB-FAMILY B MEMBER 10, MITOCHONDRIAL"/>
    <property type="match status" value="1"/>
</dbReference>
<keyword evidence="2" id="KW-0547">Nucleotide-binding</keyword>
<evidence type="ECO:0000259" key="1">
    <source>
        <dbReference type="Pfam" id="PF00005"/>
    </source>
</evidence>
<protein>
    <submittedName>
        <fullName evidence="2">ATP-binding cassette domain-containing protein</fullName>
    </submittedName>
</protein>
<dbReference type="RefSeq" id="WP_366951398.1">
    <property type="nucleotide sequence ID" value="NZ_JBFDTB010000038.1"/>
</dbReference>
<evidence type="ECO:0000313" key="2">
    <source>
        <dbReference type="EMBL" id="MEW3467631.1"/>
    </source>
</evidence>
<dbReference type="SUPFAM" id="SSF52540">
    <property type="entry name" value="P-loop containing nucleoside triphosphate hydrolases"/>
    <property type="match status" value="1"/>
</dbReference>
<dbReference type="Pfam" id="PF00005">
    <property type="entry name" value="ABC_tran"/>
    <property type="match status" value="1"/>
</dbReference>
<gene>
    <name evidence="2" type="ORF">AB1I55_16165</name>
</gene>
<proteinExistence type="predicted"/>
<dbReference type="InterPro" id="IPR039421">
    <property type="entry name" value="Type_1_exporter"/>
</dbReference>
<keyword evidence="2" id="KW-0067">ATP-binding</keyword>
<dbReference type="GO" id="GO:0005524">
    <property type="term" value="F:ATP binding"/>
    <property type="evidence" value="ECO:0007669"/>
    <property type="project" value="UniProtKB-KW"/>
</dbReference>
<feature type="domain" description="ABC transporter" evidence="1">
    <location>
        <begin position="12"/>
        <end position="50"/>
    </location>
</feature>
<dbReference type="InterPro" id="IPR027417">
    <property type="entry name" value="P-loop_NTPase"/>
</dbReference>
<dbReference type="PANTHER" id="PTHR43394">
    <property type="entry name" value="ATP-DEPENDENT PERMEASE MDL1, MITOCHONDRIAL"/>
    <property type="match status" value="1"/>
</dbReference>
<feature type="non-terminal residue" evidence="2">
    <location>
        <position position="1"/>
    </location>
</feature>
<organism evidence="2 3">
    <name type="scientific">Enterococcus entomosocium</name>
    <dbReference type="NCBI Taxonomy" id="3034352"/>
    <lineage>
        <taxon>Bacteria</taxon>
        <taxon>Bacillati</taxon>
        <taxon>Bacillota</taxon>
        <taxon>Bacilli</taxon>
        <taxon>Lactobacillales</taxon>
        <taxon>Enterococcaceae</taxon>
        <taxon>Enterococcus</taxon>
    </lineage>
</organism>
<dbReference type="Gene3D" id="3.40.50.300">
    <property type="entry name" value="P-loop containing nucleotide triphosphate hydrolases"/>
    <property type="match status" value="1"/>
</dbReference>
<dbReference type="InterPro" id="IPR003439">
    <property type="entry name" value="ABC_transporter-like_ATP-bd"/>
</dbReference>
<dbReference type="Proteomes" id="UP001554047">
    <property type="component" value="Unassembled WGS sequence"/>
</dbReference>
<name>A0ABV3MGT2_9ENTE</name>
<keyword evidence="3" id="KW-1185">Reference proteome</keyword>